<evidence type="ECO:0000313" key="3">
    <source>
        <dbReference type="EMBL" id="KEQ88181.1"/>
    </source>
</evidence>
<dbReference type="GeneID" id="40745684"/>
<protein>
    <submittedName>
        <fullName evidence="3">Uncharacterized protein</fullName>
    </submittedName>
</protein>
<evidence type="ECO:0000256" key="1">
    <source>
        <dbReference type="SAM" id="MobiDB-lite"/>
    </source>
</evidence>
<evidence type="ECO:0000313" key="4">
    <source>
        <dbReference type="Proteomes" id="UP000030706"/>
    </source>
</evidence>
<dbReference type="AlphaFoldDB" id="A0A074YMV7"/>
<gene>
    <name evidence="3" type="ORF">M438DRAFT_331112</name>
</gene>
<feature type="signal peptide" evidence="2">
    <location>
        <begin position="1"/>
        <end position="21"/>
    </location>
</feature>
<keyword evidence="2" id="KW-0732">Signal</keyword>
<dbReference type="RefSeq" id="XP_029764368.1">
    <property type="nucleotide sequence ID" value="XM_029903378.1"/>
</dbReference>
<feature type="chain" id="PRO_5001704593" evidence="2">
    <location>
        <begin position="22"/>
        <end position="211"/>
    </location>
</feature>
<feature type="region of interest" description="Disordered" evidence="1">
    <location>
        <begin position="127"/>
        <end position="147"/>
    </location>
</feature>
<reference evidence="3 4" key="1">
    <citation type="journal article" date="2014" name="BMC Genomics">
        <title>Genome sequencing of four Aureobasidium pullulans varieties: biotechnological potential, stress tolerance, and description of new species.</title>
        <authorList>
            <person name="Gostin Ar C."/>
            <person name="Ohm R.A."/>
            <person name="Kogej T."/>
            <person name="Sonjak S."/>
            <person name="Turk M."/>
            <person name="Zajc J."/>
            <person name="Zalar P."/>
            <person name="Grube M."/>
            <person name="Sun H."/>
            <person name="Han J."/>
            <person name="Sharma A."/>
            <person name="Chiniquy J."/>
            <person name="Ngan C.Y."/>
            <person name="Lipzen A."/>
            <person name="Barry K."/>
            <person name="Grigoriev I.V."/>
            <person name="Gunde-Cimerman N."/>
        </authorList>
    </citation>
    <scope>NUCLEOTIDE SEQUENCE [LARGE SCALE GENOMIC DNA]</scope>
    <source>
        <strain evidence="3 4">EXF-150</strain>
    </source>
</reference>
<proteinExistence type="predicted"/>
<keyword evidence="4" id="KW-1185">Reference proteome</keyword>
<sequence>MHLFKTSIVFVSLFLFGATSAIAVAVPIPNLEERAGKPTGGPARANVIVYAGPYTCSDPNTPPPTDGSAGTGKTYLGVTENVCTILNPFLSITGAVTANLVQPPKTGTAGCYIEMYKEAGSITNSPALPHHQSSHRTTAPPMPNPSITLTPTISQTLVPQLTTTISLTLEVKIVHDDDDLKLAIAQAVILRCIVALVGEMLAFWRLDEEVD</sequence>
<dbReference type="HOGENOM" id="CLU_1304641_0_0_1"/>
<dbReference type="Proteomes" id="UP000030706">
    <property type="component" value="Unassembled WGS sequence"/>
</dbReference>
<dbReference type="EMBL" id="KL584975">
    <property type="protein sequence ID" value="KEQ88181.1"/>
    <property type="molecule type" value="Genomic_DNA"/>
</dbReference>
<dbReference type="OrthoDB" id="3515484at2759"/>
<name>A0A074YMV7_AURPU</name>
<evidence type="ECO:0000256" key="2">
    <source>
        <dbReference type="SAM" id="SignalP"/>
    </source>
</evidence>
<organism evidence="3 4">
    <name type="scientific">Aureobasidium pullulans EXF-150</name>
    <dbReference type="NCBI Taxonomy" id="1043002"/>
    <lineage>
        <taxon>Eukaryota</taxon>
        <taxon>Fungi</taxon>
        <taxon>Dikarya</taxon>
        <taxon>Ascomycota</taxon>
        <taxon>Pezizomycotina</taxon>
        <taxon>Dothideomycetes</taxon>
        <taxon>Dothideomycetidae</taxon>
        <taxon>Dothideales</taxon>
        <taxon>Saccotheciaceae</taxon>
        <taxon>Aureobasidium</taxon>
    </lineage>
</organism>
<accession>A0A074YMV7</accession>